<name>A0ABT0WAK1_9BACI</name>
<dbReference type="SUPFAM" id="SSF50129">
    <property type="entry name" value="GroES-like"/>
    <property type="match status" value="1"/>
</dbReference>
<sequence>MSQKMLAAALHKTEELRLEEVPVPEINEEEVLIRVKKCGICGTDPHIFKGHFPAPLPLILGHEFSGEVVRVGKNVKTVYIGAKVTADINISCNKCYFCRMGQKLLCSSINQIGVPGSYGTWLQAIDLIKNERFNSHEIITKAITFDQIVDGINDALYNKDVIKIMVEN</sequence>
<keyword evidence="2" id="KW-0862">Zinc</keyword>
<dbReference type="InterPro" id="IPR050129">
    <property type="entry name" value="Zn_alcohol_dh"/>
</dbReference>
<keyword evidence="3" id="KW-0560">Oxidoreductase</keyword>
<dbReference type="Proteomes" id="UP001523262">
    <property type="component" value="Unassembled WGS sequence"/>
</dbReference>
<dbReference type="Pfam" id="PF08240">
    <property type="entry name" value="ADH_N"/>
    <property type="match status" value="1"/>
</dbReference>
<organism evidence="5 6">
    <name type="scientific">Neobacillus pocheonensis</name>
    <dbReference type="NCBI Taxonomy" id="363869"/>
    <lineage>
        <taxon>Bacteria</taxon>
        <taxon>Bacillati</taxon>
        <taxon>Bacillota</taxon>
        <taxon>Bacilli</taxon>
        <taxon>Bacillales</taxon>
        <taxon>Bacillaceae</taxon>
        <taxon>Neobacillus</taxon>
    </lineage>
</organism>
<dbReference type="PANTHER" id="PTHR43401">
    <property type="entry name" value="L-THREONINE 3-DEHYDROGENASE"/>
    <property type="match status" value="1"/>
</dbReference>
<evidence type="ECO:0000256" key="1">
    <source>
        <dbReference type="ARBA" id="ARBA00022723"/>
    </source>
</evidence>
<keyword evidence="6" id="KW-1185">Reference proteome</keyword>
<evidence type="ECO:0000313" key="5">
    <source>
        <dbReference type="EMBL" id="MCM2533346.1"/>
    </source>
</evidence>
<proteinExistence type="predicted"/>
<feature type="domain" description="Alcohol dehydrogenase-like N-terminal" evidence="4">
    <location>
        <begin position="28"/>
        <end position="121"/>
    </location>
</feature>
<dbReference type="InterPro" id="IPR013154">
    <property type="entry name" value="ADH-like_N"/>
</dbReference>
<evidence type="ECO:0000313" key="6">
    <source>
        <dbReference type="Proteomes" id="UP001523262"/>
    </source>
</evidence>
<evidence type="ECO:0000256" key="2">
    <source>
        <dbReference type="ARBA" id="ARBA00022833"/>
    </source>
</evidence>
<evidence type="ECO:0000256" key="3">
    <source>
        <dbReference type="ARBA" id="ARBA00023002"/>
    </source>
</evidence>
<protein>
    <submittedName>
        <fullName evidence="5">Alcohol dehydrogenase catalytic domain-containing protein</fullName>
    </submittedName>
</protein>
<dbReference type="PANTHER" id="PTHR43401:SF2">
    <property type="entry name" value="L-THREONINE 3-DEHYDROGENASE"/>
    <property type="match status" value="1"/>
</dbReference>
<dbReference type="InterPro" id="IPR002328">
    <property type="entry name" value="ADH_Zn_CS"/>
</dbReference>
<comment type="caution">
    <text evidence="5">The sequence shown here is derived from an EMBL/GenBank/DDBJ whole genome shotgun (WGS) entry which is preliminary data.</text>
</comment>
<keyword evidence="1" id="KW-0479">Metal-binding</keyword>
<evidence type="ECO:0000259" key="4">
    <source>
        <dbReference type="Pfam" id="PF08240"/>
    </source>
</evidence>
<dbReference type="InterPro" id="IPR011032">
    <property type="entry name" value="GroES-like_sf"/>
</dbReference>
<dbReference type="Gene3D" id="3.90.180.10">
    <property type="entry name" value="Medium-chain alcohol dehydrogenases, catalytic domain"/>
    <property type="match status" value="1"/>
</dbReference>
<reference evidence="5 6" key="1">
    <citation type="submission" date="2022-06" db="EMBL/GenBank/DDBJ databases">
        <authorList>
            <person name="Jeon C.O."/>
        </authorList>
    </citation>
    <scope>NUCLEOTIDE SEQUENCE [LARGE SCALE GENOMIC DNA]</scope>
    <source>
        <strain evidence="5 6">KCTC 13943</strain>
    </source>
</reference>
<dbReference type="PROSITE" id="PS00059">
    <property type="entry name" value="ADH_ZINC"/>
    <property type="match status" value="1"/>
</dbReference>
<accession>A0ABT0WAK1</accession>
<dbReference type="EMBL" id="JAMQCR010000001">
    <property type="protein sequence ID" value="MCM2533346.1"/>
    <property type="molecule type" value="Genomic_DNA"/>
</dbReference>
<gene>
    <name evidence="5" type="ORF">NDK43_14225</name>
</gene>